<evidence type="ECO:0000256" key="1">
    <source>
        <dbReference type="SAM" id="SignalP"/>
    </source>
</evidence>
<evidence type="ECO:0008006" key="4">
    <source>
        <dbReference type="Google" id="ProtNLM"/>
    </source>
</evidence>
<gene>
    <name evidence="2" type="ORF">HNP32_000744</name>
</gene>
<dbReference type="Proteomes" id="UP000539957">
    <property type="component" value="Unassembled WGS sequence"/>
</dbReference>
<name>A0A7W7N269_9CAUL</name>
<evidence type="ECO:0000313" key="2">
    <source>
        <dbReference type="EMBL" id="MBB4797030.1"/>
    </source>
</evidence>
<keyword evidence="3" id="KW-1185">Reference proteome</keyword>
<keyword evidence="1" id="KW-0732">Signal</keyword>
<dbReference type="NCBIfam" id="NF047637">
    <property type="entry name" value="lipo_CC0125"/>
    <property type="match status" value="1"/>
</dbReference>
<dbReference type="RefSeq" id="WP_184267164.1">
    <property type="nucleotide sequence ID" value="NZ_JACHKY010000001.1"/>
</dbReference>
<dbReference type="PROSITE" id="PS51257">
    <property type="entry name" value="PROKAR_LIPOPROTEIN"/>
    <property type="match status" value="1"/>
</dbReference>
<reference evidence="2 3" key="1">
    <citation type="submission" date="2020-08" db="EMBL/GenBank/DDBJ databases">
        <title>Functional genomics of gut bacteria from endangered species of beetles.</title>
        <authorList>
            <person name="Carlos-Shanley C."/>
        </authorList>
    </citation>
    <scope>NUCLEOTIDE SEQUENCE [LARGE SCALE GENOMIC DNA]</scope>
    <source>
        <strain evidence="2 3">S00123</strain>
    </source>
</reference>
<dbReference type="EMBL" id="JACHKY010000001">
    <property type="protein sequence ID" value="MBB4797030.1"/>
    <property type="molecule type" value="Genomic_DNA"/>
</dbReference>
<dbReference type="AlphaFoldDB" id="A0A7W7N269"/>
<feature type="chain" id="PRO_5030545916" description="Lipoprotein" evidence="1">
    <location>
        <begin position="26"/>
        <end position="185"/>
    </location>
</feature>
<protein>
    <recommendedName>
        <fullName evidence="4">Lipoprotein</fullName>
    </recommendedName>
</protein>
<comment type="caution">
    <text evidence="2">The sequence shown here is derived from an EMBL/GenBank/DDBJ whole genome shotgun (WGS) entry which is preliminary data.</text>
</comment>
<evidence type="ECO:0000313" key="3">
    <source>
        <dbReference type="Proteomes" id="UP000539957"/>
    </source>
</evidence>
<accession>A0A7W7N269</accession>
<sequence>MKHLRKAPVLLAVAGALALGACATATPYQPAGYNGERGGYAEQRLEANRYSVSFSGNSVTSRDQVEMSLLLRAAELTVENGYDWFATVTRATDRDTRFYTTPDPFYYDRYGPYWGPQWRFYQRGYWSTWDPYWGRDRDIRQVDRYEATAEIVMGRGPKPAGDPNAFDAREVINNIGPRVLRPASK</sequence>
<organism evidence="2 3">
    <name type="scientific">Brevundimonas bullata</name>
    <dbReference type="NCBI Taxonomy" id="13160"/>
    <lineage>
        <taxon>Bacteria</taxon>
        <taxon>Pseudomonadati</taxon>
        <taxon>Pseudomonadota</taxon>
        <taxon>Alphaproteobacteria</taxon>
        <taxon>Caulobacterales</taxon>
        <taxon>Caulobacteraceae</taxon>
        <taxon>Brevundimonas</taxon>
    </lineage>
</organism>
<proteinExistence type="predicted"/>
<feature type="signal peptide" evidence="1">
    <location>
        <begin position="1"/>
        <end position="25"/>
    </location>
</feature>